<feature type="region of interest" description="Disordered" evidence="6">
    <location>
        <begin position="334"/>
        <end position="367"/>
    </location>
</feature>
<evidence type="ECO:0000313" key="9">
    <source>
        <dbReference type="EMBL" id="KAL0636461.1"/>
    </source>
</evidence>
<feature type="region of interest" description="Disordered" evidence="6">
    <location>
        <begin position="1"/>
        <end position="106"/>
    </location>
</feature>
<protein>
    <recommendedName>
        <fullName evidence="8">VASt domain-containing protein</fullName>
    </recommendedName>
</protein>
<evidence type="ECO:0000259" key="8">
    <source>
        <dbReference type="PROSITE" id="PS51778"/>
    </source>
</evidence>
<comment type="caution">
    <text evidence="9">The sequence shown here is derived from an EMBL/GenBank/DDBJ whole genome shotgun (WGS) entry which is preliminary data.</text>
</comment>
<proteinExistence type="inferred from homology"/>
<evidence type="ECO:0000256" key="5">
    <source>
        <dbReference type="ARBA" id="ARBA00023136"/>
    </source>
</evidence>
<feature type="compositionally biased region" description="Polar residues" evidence="6">
    <location>
        <begin position="123"/>
        <end position="149"/>
    </location>
</feature>
<dbReference type="InterPro" id="IPR011993">
    <property type="entry name" value="PH-like_dom_sf"/>
</dbReference>
<dbReference type="InterPro" id="IPR031968">
    <property type="entry name" value="VASt"/>
</dbReference>
<dbReference type="PANTHER" id="PTHR23319:SF4">
    <property type="entry name" value="GRAM DOMAIN CONTAINING 1B, ISOFORM E"/>
    <property type="match status" value="1"/>
</dbReference>
<dbReference type="Gene3D" id="2.30.29.30">
    <property type="entry name" value="Pleckstrin-homology domain (PH domain)/Phosphotyrosine-binding domain (PTB)"/>
    <property type="match status" value="1"/>
</dbReference>
<dbReference type="Pfam" id="PF02893">
    <property type="entry name" value="GRAM"/>
    <property type="match status" value="1"/>
</dbReference>
<dbReference type="PROSITE" id="PS51778">
    <property type="entry name" value="VAST"/>
    <property type="match status" value="1"/>
</dbReference>
<feature type="transmembrane region" description="Helical" evidence="7">
    <location>
        <begin position="1004"/>
        <end position="1023"/>
    </location>
</feature>
<feature type="compositionally biased region" description="Basic and acidic residues" evidence="6">
    <location>
        <begin position="162"/>
        <end position="171"/>
    </location>
</feature>
<feature type="compositionally biased region" description="Low complexity" evidence="6">
    <location>
        <begin position="175"/>
        <end position="184"/>
    </location>
</feature>
<dbReference type="Pfam" id="PF16016">
    <property type="entry name" value="VASt"/>
    <property type="match status" value="1"/>
</dbReference>
<evidence type="ECO:0000256" key="7">
    <source>
        <dbReference type="SAM" id="Phobius"/>
    </source>
</evidence>
<comment type="similarity">
    <text evidence="2">Belongs to the YSP2 family.</text>
</comment>
<evidence type="ECO:0000256" key="1">
    <source>
        <dbReference type="ARBA" id="ARBA00004167"/>
    </source>
</evidence>
<keyword evidence="3 7" id="KW-0812">Transmembrane</keyword>
<feature type="compositionally biased region" description="Low complexity" evidence="6">
    <location>
        <begin position="334"/>
        <end position="343"/>
    </location>
</feature>
<feature type="compositionally biased region" description="Polar residues" evidence="6">
    <location>
        <begin position="92"/>
        <end position="102"/>
    </location>
</feature>
<name>A0ABR3GLN7_9PEZI</name>
<feature type="compositionally biased region" description="Low complexity" evidence="6">
    <location>
        <begin position="381"/>
        <end position="390"/>
    </location>
</feature>
<feature type="region of interest" description="Disordered" evidence="6">
    <location>
        <begin position="123"/>
        <end position="187"/>
    </location>
</feature>
<organism evidence="9 10">
    <name type="scientific">Discina gigas</name>
    <dbReference type="NCBI Taxonomy" id="1032678"/>
    <lineage>
        <taxon>Eukaryota</taxon>
        <taxon>Fungi</taxon>
        <taxon>Dikarya</taxon>
        <taxon>Ascomycota</taxon>
        <taxon>Pezizomycotina</taxon>
        <taxon>Pezizomycetes</taxon>
        <taxon>Pezizales</taxon>
        <taxon>Discinaceae</taxon>
        <taxon>Discina</taxon>
    </lineage>
</organism>
<dbReference type="InterPro" id="IPR004182">
    <property type="entry name" value="GRAM"/>
</dbReference>
<feature type="domain" description="VASt" evidence="8">
    <location>
        <begin position="762"/>
        <end position="935"/>
    </location>
</feature>
<sequence length="1129" mass="119148">MAAGAAGPEGPGGKGLRSVFKRKGGKPIGDIEEGREAADDIEDGIEGGERKEGASEDDGVLSYDSEPDVTPLRPSALPPNTEPTPGKLMHSATFSPYDSTGKLTEFAPKKTAVVDILISPFRRSTSPNTAAGTDTSVPSLPRANTNLPTATPDIRPATSGGESRRSGDRGRRTGRTSVGTSDGSELPLDAAQAKKWPGGIITKDYSQPGALLDPHNPDTTVQTTVTPPTPTDTPVHFPPNPKSPVGAVVNKTGQKRSRTNSLSGTPSKLSQIMTAPLASTAEAGGFAAGAGPPGMGAGSPGMGSPGMGAGGFFQTMFSAAQTAATSFSNTIANTNISNNGTGSRPRTASGQSDRDIDKENVPAAEPQRRLAVETLGHGELSLGSLGILPSPKRTVYEGGGGGRGPEGMGTADGGSYDGEPFSAGGVVNTPISAVSNSDAFETAVNSPVYGGDPRPIRTPVAGDSAFLGGGRRDSSPGAVTPERSSILATNEIDDTWFGDGDRRRSGSMKSGVGARRKRGSSAASGSPALQPVPRPTGFAVASKRRNRDFHALFRSVPEDDYLIEDYGCALQKDILLQGRFYVSEGHICFNSNIFGWVNTQVISFDEVVSVEKKSTVIVFPNAIVIQTLHARHVFASFISRDSTYDLIVGIWKISHPSLIAGSTGVRLDSTVRESASILGGSEYEEDADSGSDEYENGSDDESYTDAGDGFVEGAGAASKSLPRKASVQPLAALADGAARPEFPGPATHPPTYCMDAPEHTHYDRQLCDEVIAAPLGQAYSLVFGPASYPFISRFLAEDEKVLDIVIPDRGEWKDVDGKKVRSFSYIKPLGGPIGPKQTKCLITETIDVCELDNYVSVVVATQTPDVPSGNVFVVKSRYCLMWAGDGATRLVASCTVEWSGKSWLKGPIEKGANDGQVAYNANLVTALKRECLPKEPVSRSTKKMSKKKRKALEAKGQVLGRSAVGTIKGREANASSNTAQTESWGIFSPLKPYIGPIVDILQSLLNGNLGVLVISVLIVILVMRGRGGSATTEVGRGGPGMGVRGWEQAWQAEEEGLWEWLEDRSGLGGIGELGRERRMRGFEKVLGGRRRVGEGMKGREMEEAIAIMEERLEVLRRVVEGRKGKQEEV</sequence>
<reference evidence="9 10" key="1">
    <citation type="submission" date="2024-02" db="EMBL/GenBank/DDBJ databases">
        <title>Discinaceae phylogenomics.</title>
        <authorList>
            <person name="Dirks A.C."/>
            <person name="James T.Y."/>
        </authorList>
    </citation>
    <scope>NUCLEOTIDE SEQUENCE [LARGE SCALE GENOMIC DNA]</scope>
    <source>
        <strain evidence="9 10">ACD0624</strain>
    </source>
</reference>
<evidence type="ECO:0000256" key="2">
    <source>
        <dbReference type="ARBA" id="ARBA00006582"/>
    </source>
</evidence>
<feature type="region of interest" description="Disordered" evidence="6">
    <location>
        <begin position="678"/>
        <end position="709"/>
    </location>
</feature>
<evidence type="ECO:0000256" key="4">
    <source>
        <dbReference type="ARBA" id="ARBA00022989"/>
    </source>
</evidence>
<feature type="region of interest" description="Disordered" evidence="6">
    <location>
        <begin position="446"/>
        <end position="536"/>
    </location>
</feature>
<dbReference type="EMBL" id="JBBBZM010000050">
    <property type="protein sequence ID" value="KAL0636461.1"/>
    <property type="molecule type" value="Genomic_DNA"/>
</dbReference>
<dbReference type="CDD" id="cd13220">
    <property type="entry name" value="PH-GRAM_GRAMDC"/>
    <property type="match status" value="1"/>
</dbReference>
<dbReference type="SMART" id="SM00568">
    <property type="entry name" value="GRAM"/>
    <property type="match status" value="1"/>
</dbReference>
<dbReference type="PANTHER" id="PTHR23319">
    <property type="entry name" value="GRAM DOMAIN CONTAINING 1B, ISOFORM E"/>
    <property type="match status" value="1"/>
</dbReference>
<feature type="compositionally biased region" description="Basic and acidic residues" evidence="6">
    <location>
        <begin position="352"/>
        <end position="367"/>
    </location>
</feature>
<comment type="subcellular location">
    <subcellularLocation>
        <location evidence="1">Membrane</location>
        <topology evidence="1">Single-pass membrane protein</topology>
    </subcellularLocation>
</comment>
<feature type="region of interest" description="Disordered" evidence="6">
    <location>
        <begin position="381"/>
        <end position="419"/>
    </location>
</feature>
<gene>
    <name evidence="9" type="ORF">Q9L58_004610</name>
</gene>
<accession>A0ABR3GLN7</accession>
<dbReference type="Proteomes" id="UP001447188">
    <property type="component" value="Unassembled WGS sequence"/>
</dbReference>
<keyword evidence="4 7" id="KW-1133">Transmembrane helix</keyword>
<feature type="compositionally biased region" description="Acidic residues" evidence="6">
    <location>
        <begin position="682"/>
        <end position="703"/>
    </location>
</feature>
<evidence type="ECO:0000256" key="3">
    <source>
        <dbReference type="ARBA" id="ARBA00022692"/>
    </source>
</evidence>
<dbReference type="InterPro" id="IPR051482">
    <property type="entry name" value="Cholesterol_transport"/>
</dbReference>
<feature type="region of interest" description="Disordered" evidence="6">
    <location>
        <begin position="220"/>
        <end position="244"/>
    </location>
</feature>
<keyword evidence="5 7" id="KW-0472">Membrane</keyword>
<keyword evidence="10" id="KW-1185">Reference proteome</keyword>
<evidence type="ECO:0000256" key="6">
    <source>
        <dbReference type="SAM" id="MobiDB-lite"/>
    </source>
</evidence>
<feature type="compositionally biased region" description="Gly residues" evidence="6">
    <location>
        <begin position="397"/>
        <end position="416"/>
    </location>
</feature>
<evidence type="ECO:0000313" key="10">
    <source>
        <dbReference type="Proteomes" id="UP001447188"/>
    </source>
</evidence>
<feature type="compositionally biased region" description="Pro residues" evidence="6">
    <location>
        <begin position="227"/>
        <end position="242"/>
    </location>
</feature>